<evidence type="ECO:0000313" key="1">
    <source>
        <dbReference type="EMBL" id="KAL3383647.1"/>
    </source>
</evidence>
<keyword evidence="2" id="KW-1185">Reference proteome</keyword>
<evidence type="ECO:0000313" key="2">
    <source>
        <dbReference type="Proteomes" id="UP001627154"/>
    </source>
</evidence>
<reference evidence="1 2" key="1">
    <citation type="journal article" date="2024" name="bioRxiv">
        <title>A reference genome for Trichogramma kaykai: A tiny desert-dwelling parasitoid wasp with competing sex-ratio distorters.</title>
        <authorList>
            <person name="Culotta J."/>
            <person name="Lindsey A.R."/>
        </authorList>
    </citation>
    <scope>NUCLEOTIDE SEQUENCE [LARGE SCALE GENOMIC DNA]</scope>
    <source>
        <strain evidence="1 2">KSX58</strain>
    </source>
</reference>
<dbReference type="AlphaFoldDB" id="A0ABD2VSE2"/>
<protein>
    <submittedName>
        <fullName evidence="1">Uncharacterized protein</fullName>
    </submittedName>
</protein>
<gene>
    <name evidence="1" type="ORF">TKK_020495</name>
</gene>
<name>A0ABD2VSE2_9HYME</name>
<accession>A0ABD2VSE2</accession>
<organism evidence="1 2">
    <name type="scientific">Trichogramma kaykai</name>
    <dbReference type="NCBI Taxonomy" id="54128"/>
    <lineage>
        <taxon>Eukaryota</taxon>
        <taxon>Metazoa</taxon>
        <taxon>Ecdysozoa</taxon>
        <taxon>Arthropoda</taxon>
        <taxon>Hexapoda</taxon>
        <taxon>Insecta</taxon>
        <taxon>Pterygota</taxon>
        <taxon>Neoptera</taxon>
        <taxon>Endopterygota</taxon>
        <taxon>Hymenoptera</taxon>
        <taxon>Apocrita</taxon>
        <taxon>Proctotrupomorpha</taxon>
        <taxon>Chalcidoidea</taxon>
        <taxon>Trichogrammatidae</taxon>
        <taxon>Trichogramma</taxon>
    </lineage>
</organism>
<proteinExistence type="predicted"/>
<dbReference type="Proteomes" id="UP001627154">
    <property type="component" value="Unassembled WGS sequence"/>
</dbReference>
<sequence>MEKSYLELYVEEASEVYKPEFVSLNVDYLNHLVDDLYKQKYLSIKHPDNTILLKNKKIVKILEFVKIDDEVFLRVVDNRRKSVVYEFPCESSMLYTYAIFDQVKDSTGRQINLDDIKFELVELTIGC</sequence>
<dbReference type="EMBL" id="JBJJXI010000186">
    <property type="protein sequence ID" value="KAL3383647.1"/>
    <property type="molecule type" value="Genomic_DNA"/>
</dbReference>
<comment type="caution">
    <text evidence="1">The sequence shown here is derived from an EMBL/GenBank/DDBJ whole genome shotgun (WGS) entry which is preliminary data.</text>
</comment>